<comment type="caution">
    <text evidence="2">The sequence shown here is derived from an EMBL/GenBank/DDBJ whole genome shotgun (WGS) entry which is preliminary data.</text>
</comment>
<name>A0A9Q3I4P7_9BASI</name>
<keyword evidence="3" id="KW-1185">Reference proteome</keyword>
<dbReference type="EMBL" id="AVOT02033935">
    <property type="protein sequence ID" value="MBW0527918.1"/>
    <property type="molecule type" value="Genomic_DNA"/>
</dbReference>
<reference evidence="2" key="1">
    <citation type="submission" date="2021-03" db="EMBL/GenBank/DDBJ databases">
        <title>Draft genome sequence of rust myrtle Austropuccinia psidii MF-1, a brazilian biotype.</title>
        <authorList>
            <person name="Quecine M.C."/>
            <person name="Pachon D.M.R."/>
            <person name="Bonatelli M.L."/>
            <person name="Correr F.H."/>
            <person name="Franceschini L.M."/>
            <person name="Leite T.F."/>
            <person name="Margarido G.R.A."/>
            <person name="Almeida C.A."/>
            <person name="Ferrarezi J.A."/>
            <person name="Labate C.A."/>
        </authorList>
    </citation>
    <scope>NUCLEOTIDE SEQUENCE</scope>
    <source>
        <strain evidence="2">MF-1</strain>
    </source>
</reference>
<feature type="compositionally biased region" description="Low complexity" evidence="1">
    <location>
        <begin position="1"/>
        <end position="24"/>
    </location>
</feature>
<evidence type="ECO:0000256" key="1">
    <source>
        <dbReference type="SAM" id="MobiDB-lite"/>
    </source>
</evidence>
<evidence type="ECO:0000313" key="2">
    <source>
        <dbReference type="EMBL" id="MBW0527918.1"/>
    </source>
</evidence>
<protein>
    <recommendedName>
        <fullName evidence="4">DUF4939 domain-containing protein</fullName>
    </recommendedName>
</protein>
<proteinExistence type="predicted"/>
<evidence type="ECO:0000313" key="3">
    <source>
        <dbReference type="Proteomes" id="UP000765509"/>
    </source>
</evidence>
<evidence type="ECO:0008006" key="4">
    <source>
        <dbReference type="Google" id="ProtNLM"/>
    </source>
</evidence>
<dbReference type="AlphaFoldDB" id="A0A9Q3I4P7"/>
<accession>A0A9Q3I4P7</accession>
<organism evidence="2 3">
    <name type="scientific">Austropuccinia psidii MF-1</name>
    <dbReference type="NCBI Taxonomy" id="1389203"/>
    <lineage>
        <taxon>Eukaryota</taxon>
        <taxon>Fungi</taxon>
        <taxon>Dikarya</taxon>
        <taxon>Basidiomycota</taxon>
        <taxon>Pucciniomycotina</taxon>
        <taxon>Pucciniomycetes</taxon>
        <taxon>Pucciniales</taxon>
        <taxon>Sphaerophragmiaceae</taxon>
        <taxon>Austropuccinia</taxon>
    </lineage>
</organism>
<sequence length="212" mass="23752">MSAQSSSCSHSNSKSSSSLHPTSSATEGPIRQRTPFGRSSTIQERRKTDKKIKFFLRSKEEEENSVEEEESDGTKGVPAPVGAFQGIGGQTLAQFDQPVSHHSEPSLLAIFHQMAQIMANLQDAVSSESSRPPAFNTPSMKAPECFYGTQTFKFRSFIQYFQLIFHNDMESLSQERKKVLYATSFLIGRAAKFIEPLSQPRAITPQWLLWQL</sequence>
<feature type="region of interest" description="Disordered" evidence="1">
    <location>
        <begin position="1"/>
        <end position="77"/>
    </location>
</feature>
<gene>
    <name evidence="2" type="ORF">O181_067633</name>
</gene>
<feature type="compositionally biased region" description="Acidic residues" evidence="1">
    <location>
        <begin position="61"/>
        <end position="71"/>
    </location>
</feature>
<dbReference type="Proteomes" id="UP000765509">
    <property type="component" value="Unassembled WGS sequence"/>
</dbReference>